<dbReference type="SUPFAM" id="SSF141072">
    <property type="entry name" value="CalX-like"/>
    <property type="match status" value="1"/>
</dbReference>
<reference evidence="7 8" key="1">
    <citation type="submission" date="2023-10" db="EMBL/GenBank/DDBJ databases">
        <title>Hymenobacter endophyticus sp. nov., an isolate from the leaf tissues of wheat.</title>
        <authorList>
            <person name="Dai Y."/>
        </authorList>
    </citation>
    <scope>NUCLEOTIDE SEQUENCE [LARGE SCALE GENOMIC DNA]</scope>
    <source>
        <strain evidence="7 8">ZK17L-C2</strain>
    </source>
</reference>
<dbReference type="EMBL" id="JAWDJT010000010">
    <property type="protein sequence ID" value="MDU0371728.1"/>
    <property type="molecule type" value="Genomic_DNA"/>
</dbReference>
<dbReference type="NCBIfam" id="TIGR04183">
    <property type="entry name" value="Por_Secre_tail"/>
    <property type="match status" value="1"/>
</dbReference>
<evidence type="ECO:0000256" key="2">
    <source>
        <dbReference type="ARBA" id="ARBA00022737"/>
    </source>
</evidence>
<evidence type="ECO:0000313" key="7">
    <source>
        <dbReference type="EMBL" id="MDU0371728.1"/>
    </source>
</evidence>
<evidence type="ECO:0000256" key="4">
    <source>
        <dbReference type="ARBA" id="ARBA00023065"/>
    </source>
</evidence>
<evidence type="ECO:0000259" key="6">
    <source>
        <dbReference type="SMART" id="SM00237"/>
    </source>
</evidence>
<keyword evidence="1 5" id="KW-0732">Signal</keyword>
<dbReference type="InterPro" id="IPR038081">
    <property type="entry name" value="CalX-like_sf"/>
</dbReference>
<evidence type="ECO:0000313" key="8">
    <source>
        <dbReference type="Proteomes" id="UP001250698"/>
    </source>
</evidence>
<sequence length="650" mass="66221">MKHSYTSWRQRMAVLAALGGLTATAQAQTVTPVAFTGATYNQNFDGLTATGTTYPDGWSGIRLAGTGTLNAVLTMAVQADNSNAGTVYNAGAITGTTTDRALGSISSNSTVPAFGAAFTNQSGAAISGLTLAGRAEQWRSGENALVESLAFEYSTDATSLSTGTWTAVSALDIRELGTVAATPATLNGNDPANSAAITATFPITWAAGSTIWIRWKDTNDAGADALLALDDFTLSAATITAPTAPTVSFGSATATVAESAGTVQIPVTLSAASTQAVSVEVAVGTAPGTATSPADYTFTTQTLTFPAGTTTQNATITIVDDAVFEQSETIALTLRNVLPAGAATVGIGTYTITITDNDTAPAPTVTAISALKPVNADGTPTQTGSFTVTGVIYGPNYRTAGYQGTIMDRTGGLGLFSSSNLSFAPVQGDSVQVTGTLGTFRGLSQLTVTSITKLGTSKLMRARVVTGPLTEAEESQLIVLPNVTATTPSEWTTTATAAYTVKVQTAAGISYDVRINPASTLFNQPVPTGSFSITGIGSQFASAAAPYAGGYQLVPRTKEDVGSVLTGTRNALNAGNVRVFPNPATDNLTIQVAGRAAKATVTVTDLTGRAVLKGTSALDGSFSLHSLRAGSYILLVQNGSTLTSHKIVKQ</sequence>
<feature type="signal peptide" evidence="5">
    <location>
        <begin position="1"/>
        <end position="27"/>
    </location>
</feature>
<dbReference type="InterPro" id="IPR051171">
    <property type="entry name" value="CaCA"/>
</dbReference>
<dbReference type="Pfam" id="PF03160">
    <property type="entry name" value="Calx-beta"/>
    <property type="match status" value="1"/>
</dbReference>
<dbReference type="PANTHER" id="PTHR11878">
    <property type="entry name" value="SODIUM/CALCIUM EXCHANGER"/>
    <property type="match status" value="1"/>
</dbReference>
<keyword evidence="8" id="KW-1185">Reference proteome</keyword>
<organism evidence="7 8">
    <name type="scientific">Hymenobacter endophyticus</name>
    <dbReference type="NCBI Taxonomy" id="3076335"/>
    <lineage>
        <taxon>Bacteria</taxon>
        <taxon>Pseudomonadati</taxon>
        <taxon>Bacteroidota</taxon>
        <taxon>Cytophagia</taxon>
        <taxon>Cytophagales</taxon>
        <taxon>Hymenobacteraceae</taxon>
        <taxon>Hymenobacter</taxon>
    </lineage>
</organism>
<accession>A0ABU3TK28</accession>
<keyword evidence="4" id="KW-0813">Transport</keyword>
<dbReference type="Proteomes" id="UP001250698">
    <property type="component" value="Unassembled WGS sequence"/>
</dbReference>
<feature type="chain" id="PRO_5046825803" evidence="5">
    <location>
        <begin position="28"/>
        <end position="650"/>
    </location>
</feature>
<name>A0ABU3TK28_9BACT</name>
<keyword evidence="3" id="KW-0106">Calcium</keyword>
<evidence type="ECO:0000256" key="1">
    <source>
        <dbReference type="ARBA" id="ARBA00022729"/>
    </source>
</evidence>
<protein>
    <submittedName>
        <fullName evidence="7">Calx-beta domain-containing protein</fullName>
    </submittedName>
</protein>
<keyword evidence="4" id="KW-0406">Ion transport</keyword>
<proteinExistence type="predicted"/>
<dbReference type="RefSeq" id="WP_315999187.1">
    <property type="nucleotide sequence ID" value="NZ_JAWDJT010000010.1"/>
</dbReference>
<comment type="caution">
    <text evidence="7">The sequence shown here is derived from an EMBL/GenBank/DDBJ whole genome shotgun (WGS) entry which is preliminary data.</text>
</comment>
<gene>
    <name evidence="7" type="ORF">ROI90_15080</name>
</gene>
<feature type="domain" description="Calx-beta" evidence="6">
    <location>
        <begin position="237"/>
        <end position="335"/>
    </location>
</feature>
<evidence type="ECO:0000256" key="5">
    <source>
        <dbReference type="SAM" id="SignalP"/>
    </source>
</evidence>
<dbReference type="PANTHER" id="PTHR11878:SF65">
    <property type="entry name" value="NA_CA-EXCHANGE PROTEIN, ISOFORM G"/>
    <property type="match status" value="1"/>
</dbReference>
<evidence type="ECO:0000256" key="3">
    <source>
        <dbReference type="ARBA" id="ARBA00022837"/>
    </source>
</evidence>
<dbReference type="Gene3D" id="2.60.40.2030">
    <property type="match status" value="1"/>
</dbReference>
<keyword evidence="2" id="KW-0677">Repeat</keyword>
<dbReference type="SMART" id="SM00237">
    <property type="entry name" value="Calx_beta"/>
    <property type="match status" value="1"/>
</dbReference>
<dbReference type="InterPro" id="IPR026444">
    <property type="entry name" value="Secre_tail"/>
</dbReference>
<dbReference type="InterPro" id="IPR003644">
    <property type="entry name" value="Calx_beta"/>
</dbReference>
<dbReference type="Pfam" id="PF18962">
    <property type="entry name" value="Por_Secre_tail"/>
    <property type="match status" value="1"/>
</dbReference>